<dbReference type="InterPro" id="IPR051320">
    <property type="entry name" value="Viral_Replic_Matur_Polypro"/>
</dbReference>
<dbReference type="SUPFAM" id="SSF56672">
    <property type="entry name" value="DNA/RNA polymerases"/>
    <property type="match status" value="1"/>
</dbReference>
<dbReference type="InterPro" id="IPR043502">
    <property type="entry name" value="DNA/RNA_pol_sf"/>
</dbReference>
<gene>
    <name evidence="2" type="ORF">PF008_g29682</name>
</gene>
<dbReference type="InterPro" id="IPR043128">
    <property type="entry name" value="Rev_trsase/Diguanyl_cyclase"/>
</dbReference>
<name>A0A6G0Q7S6_9STRA</name>
<comment type="caution">
    <text evidence="2">The sequence shown here is derived from an EMBL/GenBank/DDBJ whole genome shotgun (WGS) entry which is preliminary data.</text>
</comment>
<organism evidence="2 3">
    <name type="scientific">Phytophthora fragariae</name>
    <dbReference type="NCBI Taxonomy" id="53985"/>
    <lineage>
        <taxon>Eukaryota</taxon>
        <taxon>Sar</taxon>
        <taxon>Stramenopiles</taxon>
        <taxon>Oomycota</taxon>
        <taxon>Peronosporomycetes</taxon>
        <taxon>Peronosporales</taxon>
        <taxon>Peronosporaceae</taxon>
        <taxon>Phytophthora</taxon>
    </lineage>
</organism>
<dbReference type="Gene3D" id="3.10.10.10">
    <property type="entry name" value="HIV Type 1 Reverse Transcriptase, subunit A, domain 1"/>
    <property type="match status" value="1"/>
</dbReference>
<dbReference type="PANTHER" id="PTHR33064:SF37">
    <property type="entry name" value="RIBONUCLEASE H"/>
    <property type="match status" value="1"/>
</dbReference>
<accession>A0A6G0Q7S6</accession>
<dbReference type="PROSITE" id="PS50878">
    <property type="entry name" value="RT_POL"/>
    <property type="match status" value="1"/>
</dbReference>
<proteinExistence type="predicted"/>
<dbReference type="EMBL" id="QXFY01005044">
    <property type="protein sequence ID" value="KAE9274095.1"/>
    <property type="molecule type" value="Genomic_DNA"/>
</dbReference>
<evidence type="ECO:0000259" key="1">
    <source>
        <dbReference type="PROSITE" id="PS50878"/>
    </source>
</evidence>
<dbReference type="Gene3D" id="3.30.70.270">
    <property type="match status" value="1"/>
</dbReference>
<dbReference type="PANTHER" id="PTHR33064">
    <property type="entry name" value="POL PROTEIN"/>
    <property type="match status" value="1"/>
</dbReference>
<protein>
    <recommendedName>
        <fullName evidence="1">Reverse transcriptase domain-containing protein</fullName>
    </recommendedName>
</protein>
<reference evidence="2 3" key="1">
    <citation type="submission" date="2018-09" db="EMBL/GenBank/DDBJ databases">
        <title>Genomic investigation of the strawberry pathogen Phytophthora fragariae indicates pathogenicity is determined by transcriptional variation in three key races.</title>
        <authorList>
            <person name="Adams T.M."/>
            <person name="Armitage A.D."/>
            <person name="Sobczyk M.K."/>
            <person name="Bates H.J."/>
            <person name="Dunwell J.M."/>
            <person name="Nellist C.F."/>
            <person name="Harrison R.J."/>
        </authorList>
    </citation>
    <scope>NUCLEOTIDE SEQUENCE [LARGE SCALE GENOMIC DNA]</scope>
    <source>
        <strain evidence="2 3">NOV-77</strain>
    </source>
</reference>
<dbReference type="CDD" id="cd01647">
    <property type="entry name" value="RT_LTR"/>
    <property type="match status" value="1"/>
</dbReference>
<evidence type="ECO:0000313" key="2">
    <source>
        <dbReference type="EMBL" id="KAE9274095.1"/>
    </source>
</evidence>
<evidence type="ECO:0000313" key="3">
    <source>
        <dbReference type="Proteomes" id="UP000486351"/>
    </source>
</evidence>
<feature type="domain" description="Reverse transcriptase" evidence="1">
    <location>
        <begin position="1"/>
        <end position="123"/>
    </location>
</feature>
<sequence length="123" mass="14038">MPSLEVALEHCKGKMFYAVFDFLKGFWQLPLHKSSQEYMSYMTDKRIFTPTRVPQGSTDAALHFQSTVEMVLGDLANKSVIVWIDDLLVFADTAEELLEAIEATLTKLDEYGLILNPKRAPYF</sequence>
<dbReference type="Pfam" id="PF00078">
    <property type="entry name" value="RVT_1"/>
    <property type="match status" value="1"/>
</dbReference>
<dbReference type="Proteomes" id="UP000486351">
    <property type="component" value="Unassembled WGS sequence"/>
</dbReference>
<dbReference type="AlphaFoldDB" id="A0A6G0Q7S6"/>
<dbReference type="InterPro" id="IPR000477">
    <property type="entry name" value="RT_dom"/>
</dbReference>